<dbReference type="EMBL" id="BPPX01000001">
    <property type="protein sequence ID" value="GJC77280.1"/>
    <property type="molecule type" value="Genomic_DNA"/>
</dbReference>
<sequence length="72" mass="7811">MAGSSQQCSWTEGKLRVRDSNSGVWLDQSTQDMAKVGESPSVVAEAIASDGQIMVTKIVNWRATIWQLVAAE</sequence>
<evidence type="ECO:0000313" key="2">
    <source>
        <dbReference type="Proteomes" id="UP001055172"/>
    </source>
</evidence>
<name>A0AA37GAU3_9PEZI</name>
<proteinExistence type="predicted"/>
<comment type="caution">
    <text evidence="1">The sequence shown here is derived from an EMBL/GenBank/DDBJ whole genome shotgun (WGS) entry which is preliminary data.</text>
</comment>
<organism evidence="1 2">
    <name type="scientific">Colletotrichum liriopes</name>
    <dbReference type="NCBI Taxonomy" id="708192"/>
    <lineage>
        <taxon>Eukaryota</taxon>
        <taxon>Fungi</taxon>
        <taxon>Dikarya</taxon>
        <taxon>Ascomycota</taxon>
        <taxon>Pezizomycotina</taxon>
        <taxon>Sordariomycetes</taxon>
        <taxon>Hypocreomycetidae</taxon>
        <taxon>Glomerellales</taxon>
        <taxon>Glomerellaceae</taxon>
        <taxon>Colletotrichum</taxon>
        <taxon>Colletotrichum spaethianum species complex</taxon>
    </lineage>
</organism>
<dbReference type="AlphaFoldDB" id="A0AA37GAU3"/>
<accession>A0AA37GAU3</accession>
<protein>
    <submittedName>
        <fullName evidence="1">Uncharacterized protein</fullName>
    </submittedName>
</protein>
<gene>
    <name evidence="1" type="ORF">ColLi_00118</name>
</gene>
<evidence type="ECO:0000313" key="1">
    <source>
        <dbReference type="EMBL" id="GJC77280.1"/>
    </source>
</evidence>
<dbReference type="Proteomes" id="UP001055172">
    <property type="component" value="Unassembled WGS sequence"/>
</dbReference>
<reference evidence="1 2" key="1">
    <citation type="submission" date="2021-07" db="EMBL/GenBank/DDBJ databases">
        <title>Genome data of Colletotrichum spaethianum.</title>
        <authorList>
            <person name="Utami Y.D."/>
            <person name="Hiruma K."/>
        </authorList>
    </citation>
    <scope>NUCLEOTIDE SEQUENCE [LARGE SCALE GENOMIC DNA]</scope>
    <source>
        <strain evidence="1 2">MAFF 242679</strain>
    </source>
</reference>
<keyword evidence="2" id="KW-1185">Reference proteome</keyword>